<name>A0A7N2MPH2_QUELO</name>
<sequence length="304" mass="35153">MVVFLKLRFIQNVLMHGGAFYKPGMLLTKELFEGLEMVRKLMCGSTGGCLILHTVELIPLEMPRWWSEFVLETWSEDILIWPHTTDGEYSVCSAYRVLVEEDGQGLPSSSSSGDSKKFWKKLWKIRVPNRIWHFLWRAVKDSLPMKQNLNARHVPVNVTCDRCDDHPNTILHCLWLCDEARSVWWSDLGFQFLHQKKFRSFYDLVEVLLNEGSSYRVALFATIAWGLWQRLNRLRENQHCWQLQEIGGHAKELVANVDAAMFVDLDCTGIRVGFRDHEGYVIAALSQRIPLSQAVEMAEALAVR</sequence>
<dbReference type="Gramene" id="QL10p021387:mrna">
    <property type="protein sequence ID" value="QL10p021387:mrna"/>
    <property type="gene ID" value="QL10p021387"/>
</dbReference>
<evidence type="ECO:0000259" key="1">
    <source>
        <dbReference type="Pfam" id="PF13966"/>
    </source>
</evidence>
<dbReference type="AlphaFoldDB" id="A0A7N2MPH2"/>
<accession>A0A7N2MPH2</accession>
<reference evidence="2 3" key="1">
    <citation type="journal article" date="2016" name="G3 (Bethesda)">
        <title>First Draft Assembly and Annotation of the Genome of a California Endemic Oak Quercus lobata Nee (Fagaceae).</title>
        <authorList>
            <person name="Sork V.L."/>
            <person name="Fitz-Gibbon S.T."/>
            <person name="Puiu D."/>
            <person name="Crepeau M."/>
            <person name="Gugger P.F."/>
            <person name="Sherman R."/>
            <person name="Stevens K."/>
            <person name="Langley C.H."/>
            <person name="Pellegrini M."/>
            <person name="Salzberg S.L."/>
        </authorList>
    </citation>
    <scope>NUCLEOTIDE SEQUENCE [LARGE SCALE GENOMIC DNA]</scope>
    <source>
        <strain evidence="2 3">cv. SW786</strain>
    </source>
</reference>
<dbReference type="InParanoid" id="A0A7N2MPH2"/>
<keyword evidence="3" id="KW-1185">Reference proteome</keyword>
<dbReference type="EMBL" id="LRBV02000010">
    <property type="status" value="NOT_ANNOTATED_CDS"/>
    <property type="molecule type" value="Genomic_DNA"/>
</dbReference>
<feature type="domain" description="Reverse transcriptase zinc-binding" evidence="1">
    <location>
        <begin position="89"/>
        <end position="184"/>
    </location>
</feature>
<dbReference type="Proteomes" id="UP000594261">
    <property type="component" value="Chromosome 10"/>
</dbReference>
<protein>
    <recommendedName>
        <fullName evidence="1">Reverse transcriptase zinc-binding domain-containing protein</fullName>
    </recommendedName>
</protein>
<evidence type="ECO:0000313" key="2">
    <source>
        <dbReference type="EnsemblPlants" id="QL10p021387:mrna"/>
    </source>
</evidence>
<dbReference type="Pfam" id="PF13966">
    <property type="entry name" value="zf-RVT"/>
    <property type="match status" value="1"/>
</dbReference>
<reference evidence="2" key="2">
    <citation type="submission" date="2021-01" db="UniProtKB">
        <authorList>
            <consortium name="EnsemblPlants"/>
        </authorList>
    </citation>
    <scope>IDENTIFICATION</scope>
</reference>
<dbReference type="EnsemblPlants" id="QL10p021387:mrna">
    <property type="protein sequence ID" value="QL10p021387:mrna"/>
    <property type="gene ID" value="QL10p021387"/>
</dbReference>
<organism evidence="2 3">
    <name type="scientific">Quercus lobata</name>
    <name type="common">Valley oak</name>
    <dbReference type="NCBI Taxonomy" id="97700"/>
    <lineage>
        <taxon>Eukaryota</taxon>
        <taxon>Viridiplantae</taxon>
        <taxon>Streptophyta</taxon>
        <taxon>Embryophyta</taxon>
        <taxon>Tracheophyta</taxon>
        <taxon>Spermatophyta</taxon>
        <taxon>Magnoliopsida</taxon>
        <taxon>eudicotyledons</taxon>
        <taxon>Gunneridae</taxon>
        <taxon>Pentapetalae</taxon>
        <taxon>rosids</taxon>
        <taxon>fabids</taxon>
        <taxon>Fagales</taxon>
        <taxon>Fagaceae</taxon>
        <taxon>Quercus</taxon>
    </lineage>
</organism>
<dbReference type="InterPro" id="IPR026960">
    <property type="entry name" value="RVT-Znf"/>
</dbReference>
<proteinExistence type="predicted"/>
<evidence type="ECO:0000313" key="3">
    <source>
        <dbReference type="Proteomes" id="UP000594261"/>
    </source>
</evidence>